<name>A0ABQ3Y051_9ACTN</name>
<organism evidence="3 4">
    <name type="scientific">Paractinoplanes deccanensis</name>
    <dbReference type="NCBI Taxonomy" id="113561"/>
    <lineage>
        <taxon>Bacteria</taxon>
        <taxon>Bacillati</taxon>
        <taxon>Actinomycetota</taxon>
        <taxon>Actinomycetes</taxon>
        <taxon>Micromonosporales</taxon>
        <taxon>Micromonosporaceae</taxon>
        <taxon>Paractinoplanes</taxon>
    </lineage>
</organism>
<keyword evidence="4" id="KW-1185">Reference proteome</keyword>
<feature type="transmembrane region" description="Helical" evidence="2">
    <location>
        <begin position="53"/>
        <end position="78"/>
    </location>
</feature>
<accession>A0ABQ3Y051</accession>
<dbReference type="Proteomes" id="UP000609879">
    <property type="component" value="Unassembled WGS sequence"/>
</dbReference>
<evidence type="ECO:0000256" key="1">
    <source>
        <dbReference type="SAM" id="MobiDB-lite"/>
    </source>
</evidence>
<evidence type="ECO:0000313" key="3">
    <source>
        <dbReference type="EMBL" id="GID73364.1"/>
    </source>
</evidence>
<keyword evidence="2" id="KW-1133">Transmembrane helix</keyword>
<evidence type="ECO:0000256" key="2">
    <source>
        <dbReference type="SAM" id="Phobius"/>
    </source>
</evidence>
<keyword evidence="2" id="KW-0812">Transmembrane</keyword>
<protein>
    <submittedName>
        <fullName evidence="3">Uncharacterized protein</fullName>
    </submittedName>
</protein>
<proteinExistence type="predicted"/>
<reference evidence="3 4" key="1">
    <citation type="submission" date="2021-01" db="EMBL/GenBank/DDBJ databases">
        <title>Whole genome shotgun sequence of Actinoplanes deccanensis NBRC 13994.</title>
        <authorList>
            <person name="Komaki H."/>
            <person name="Tamura T."/>
        </authorList>
    </citation>
    <scope>NUCLEOTIDE SEQUENCE [LARGE SCALE GENOMIC DNA]</scope>
    <source>
        <strain evidence="3 4">NBRC 13994</strain>
    </source>
</reference>
<evidence type="ECO:0000313" key="4">
    <source>
        <dbReference type="Proteomes" id="UP000609879"/>
    </source>
</evidence>
<keyword evidence="2" id="KW-0472">Membrane</keyword>
<feature type="region of interest" description="Disordered" evidence="1">
    <location>
        <begin position="1"/>
        <end position="26"/>
    </location>
</feature>
<sequence>MTDVSKPTARRPSPRPAPPAKPNPHTAGVRITAATVIAAAIGGANGVQTSPDMIPLVVGAQSAAIGLFMLNVFASWLWQGRQR</sequence>
<gene>
    <name evidence="3" type="ORF">Ade02nite_20050</name>
</gene>
<comment type="caution">
    <text evidence="3">The sequence shown here is derived from an EMBL/GenBank/DDBJ whole genome shotgun (WGS) entry which is preliminary data.</text>
</comment>
<dbReference type="RefSeq" id="WP_203761286.1">
    <property type="nucleotide sequence ID" value="NZ_BAAABO010000029.1"/>
</dbReference>
<dbReference type="EMBL" id="BOMI01000033">
    <property type="protein sequence ID" value="GID73364.1"/>
    <property type="molecule type" value="Genomic_DNA"/>
</dbReference>